<evidence type="ECO:0000259" key="2">
    <source>
        <dbReference type="Pfam" id="PF19362"/>
    </source>
</evidence>
<evidence type="ECO:0000259" key="1">
    <source>
        <dbReference type="Pfam" id="PF03435"/>
    </source>
</evidence>
<dbReference type="SUPFAM" id="SSF51735">
    <property type="entry name" value="NAD(P)-binding Rossmann-fold domains"/>
    <property type="match status" value="1"/>
</dbReference>
<dbReference type="RefSeq" id="WP_062803823.1">
    <property type="nucleotide sequence ID" value="NZ_CP014845.1"/>
</dbReference>
<dbReference type="Pfam" id="PF03435">
    <property type="entry name" value="Sacchrp_dh_NADP"/>
    <property type="match status" value="1"/>
</dbReference>
<dbReference type="InterPro" id="IPR045982">
    <property type="entry name" value="DUF5938"/>
</dbReference>
<dbReference type="Proteomes" id="UP000075238">
    <property type="component" value="Chromosome 2"/>
</dbReference>
<dbReference type="Pfam" id="PF19362">
    <property type="entry name" value="DUF5938"/>
    <property type="match status" value="1"/>
</dbReference>
<reference evidence="3 4" key="1">
    <citation type="submission" date="2016-03" db="EMBL/GenBank/DDBJ databases">
        <title>Complete genome sequence of a novel chlorpyrifos degrading bacterium, Cupriavidus nantongensis sp. X1.</title>
        <authorList>
            <person name="Fang L."/>
        </authorList>
    </citation>
    <scope>NUCLEOTIDE SEQUENCE [LARGE SCALE GENOMIC DNA]</scope>
    <source>
        <strain evidence="3 4">X1</strain>
    </source>
</reference>
<dbReference type="Gene3D" id="3.40.50.720">
    <property type="entry name" value="NAD(P)-binding Rossmann-like Domain"/>
    <property type="match status" value="1"/>
</dbReference>
<dbReference type="InterPro" id="IPR036291">
    <property type="entry name" value="NAD(P)-bd_dom_sf"/>
</dbReference>
<feature type="domain" description="Saccharopine dehydrogenase NADP binding" evidence="1">
    <location>
        <begin position="7"/>
        <end position="120"/>
    </location>
</feature>
<gene>
    <name evidence="3" type="ORF">A2G96_30380</name>
</gene>
<dbReference type="KEGG" id="cnan:A2G96_30380"/>
<dbReference type="PANTHER" id="PTHR43781">
    <property type="entry name" value="SACCHAROPINE DEHYDROGENASE"/>
    <property type="match status" value="1"/>
</dbReference>
<organism evidence="3 4">
    <name type="scientific">Cupriavidus nantongensis</name>
    <dbReference type="NCBI Taxonomy" id="1796606"/>
    <lineage>
        <taxon>Bacteria</taxon>
        <taxon>Pseudomonadati</taxon>
        <taxon>Pseudomonadota</taxon>
        <taxon>Betaproteobacteria</taxon>
        <taxon>Burkholderiales</taxon>
        <taxon>Burkholderiaceae</taxon>
        <taxon>Cupriavidus</taxon>
    </lineage>
</organism>
<keyword evidence="4" id="KW-1185">Reference proteome</keyword>
<dbReference type="InterPro" id="IPR005097">
    <property type="entry name" value="Sacchrp_dh_NADP-bd"/>
</dbReference>
<name>A0A142JVC4_9BURK</name>
<proteinExistence type="predicted"/>
<dbReference type="EMBL" id="CP014845">
    <property type="protein sequence ID" value="AMR82036.1"/>
    <property type="molecule type" value="Genomic_DNA"/>
</dbReference>
<feature type="domain" description="DUF5938" evidence="2">
    <location>
        <begin position="142"/>
        <end position="365"/>
    </location>
</feature>
<evidence type="ECO:0000313" key="3">
    <source>
        <dbReference type="EMBL" id="AMR82036.1"/>
    </source>
</evidence>
<accession>A0A142JVC4</accession>
<dbReference type="OrthoDB" id="4420885at2"/>
<dbReference type="PANTHER" id="PTHR43781:SF1">
    <property type="entry name" value="SACCHAROPINE DEHYDROGENASE"/>
    <property type="match status" value="1"/>
</dbReference>
<dbReference type="AlphaFoldDB" id="A0A142JVC4"/>
<dbReference type="STRING" id="1796606.A2G96_30380"/>
<sequence>MSSNYPVVIYGASGYTGRQVAEYLRDYRVPFVAAGRNRARIEEAMRLVPGIEDCTYEIAEVDHDVESLAKLFRGRRVVCNTVGPFARRANTVIEAALKAGIHYLDTAGEQTHVAKVRERWDADFRKAGLLVVPSMAYMYAVSEISARFVMDTEGIDSLDMFMYGVAVPTQNSAESIFDAQMRDKVRYLADNELVEYKDLDVQNVLLPSGAVVTGTHWGGTSNPIWFHGDPRVRNCKMTVAMSNQDLYKRVQELERGYKVQLQWIPEEQLVPLMDKLAADMTPAMPPRESRHVHRTIDWTHGRGNNVAAKCTIYGVGGYLQTACLEAYAATRLARGQVDIAGFRSPCQAFGHRELHAALRAHGLSNMKVERIV</sequence>
<protein>
    <submittedName>
        <fullName evidence="3">Uncharacterized protein</fullName>
    </submittedName>
</protein>
<evidence type="ECO:0000313" key="4">
    <source>
        <dbReference type="Proteomes" id="UP000075238"/>
    </source>
</evidence>